<proteinExistence type="predicted"/>
<evidence type="ECO:0000256" key="2">
    <source>
        <dbReference type="SAM" id="SignalP"/>
    </source>
</evidence>
<dbReference type="EMBL" id="VCBC01000003">
    <property type="protein sequence ID" value="TLU67391.1"/>
    <property type="molecule type" value="Genomic_DNA"/>
</dbReference>
<feature type="chain" id="PRO_5024370071" evidence="2">
    <location>
        <begin position="22"/>
        <end position="637"/>
    </location>
</feature>
<dbReference type="Gene3D" id="2.120.10.30">
    <property type="entry name" value="TolB, C-terminal domain"/>
    <property type="match status" value="1"/>
</dbReference>
<dbReference type="PANTHER" id="PTHR42776:SF27">
    <property type="entry name" value="DIPEPTIDYL PEPTIDASE FAMILY MEMBER 6"/>
    <property type="match status" value="1"/>
</dbReference>
<dbReference type="Proteomes" id="UP000307790">
    <property type="component" value="Unassembled WGS sequence"/>
</dbReference>
<dbReference type="GO" id="GO:0004252">
    <property type="term" value="F:serine-type endopeptidase activity"/>
    <property type="evidence" value="ECO:0007669"/>
    <property type="project" value="TreeGrafter"/>
</dbReference>
<protein>
    <submittedName>
        <fullName evidence="4">S9 family peptidase</fullName>
    </submittedName>
</protein>
<organism evidence="4 5">
    <name type="scientific">Thalassotalea litorea</name>
    <dbReference type="NCBI Taxonomy" id="2020715"/>
    <lineage>
        <taxon>Bacteria</taxon>
        <taxon>Pseudomonadati</taxon>
        <taxon>Pseudomonadota</taxon>
        <taxon>Gammaproteobacteria</taxon>
        <taxon>Alteromonadales</taxon>
        <taxon>Colwelliaceae</taxon>
        <taxon>Thalassotalea</taxon>
    </lineage>
</organism>
<evidence type="ECO:0000313" key="4">
    <source>
        <dbReference type="EMBL" id="TLU67391.1"/>
    </source>
</evidence>
<dbReference type="InterPro" id="IPR011042">
    <property type="entry name" value="6-blade_b-propeller_TolB-like"/>
</dbReference>
<keyword evidence="2" id="KW-0732">Signal</keyword>
<keyword evidence="5" id="KW-1185">Reference proteome</keyword>
<evidence type="ECO:0000256" key="1">
    <source>
        <dbReference type="ARBA" id="ARBA00022801"/>
    </source>
</evidence>
<gene>
    <name evidence="4" type="ORF">FE810_03695</name>
</gene>
<accession>A0A5R9IVK0</accession>
<name>A0A5R9IVK0_9GAMM</name>
<reference evidence="4 5" key="1">
    <citation type="submission" date="2019-05" db="EMBL/GenBank/DDBJ databases">
        <title>Genome sequences of Thalassotalea litorea 1K03283.</title>
        <authorList>
            <person name="Zhang D."/>
        </authorList>
    </citation>
    <scope>NUCLEOTIDE SEQUENCE [LARGE SCALE GENOMIC DNA]</scope>
    <source>
        <strain evidence="4 5">MCCC 1K03283</strain>
    </source>
</reference>
<comment type="caution">
    <text evidence="4">The sequence shown here is derived from an EMBL/GenBank/DDBJ whole genome shotgun (WGS) entry which is preliminary data.</text>
</comment>
<dbReference type="InterPro" id="IPR029058">
    <property type="entry name" value="AB_hydrolase_fold"/>
</dbReference>
<evidence type="ECO:0000259" key="3">
    <source>
        <dbReference type="Pfam" id="PF00326"/>
    </source>
</evidence>
<dbReference type="SUPFAM" id="SSF53474">
    <property type="entry name" value="alpha/beta-Hydrolases"/>
    <property type="match status" value="1"/>
</dbReference>
<feature type="domain" description="Peptidase S9 prolyl oligopeptidase catalytic" evidence="3">
    <location>
        <begin position="425"/>
        <end position="637"/>
    </location>
</feature>
<dbReference type="OrthoDB" id="4269629at2"/>
<dbReference type="AlphaFoldDB" id="A0A5R9IVK0"/>
<evidence type="ECO:0000313" key="5">
    <source>
        <dbReference type="Proteomes" id="UP000307790"/>
    </source>
</evidence>
<dbReference type="InterPro" id="IPR001375">
    <property type="entry name" value="Peptidase_S9_cat"/>
</dbReference>
<keyword evidence="1" id="KW-0378">Hydrolase</keyword>
<dbReference type="GO" id="GO:0006508">
    <property type="term" value="P:proteolysis"/>
    <property type="evidence" value="ECO:0007669"/>
    <property type="project" value="InterPro"/>
</dbReference>
<dbReference type="SUPFAM" id="SSF82171">
    <property type="entry name" value="DPP6 N-terminal domain-like"/>
    <property type="match status" value="1"/>
</dbReference>
<sequence length="637" mass="71965">MRSLLMSLGLLVLLASQSVNSAPLTFADYAQLPEKSMMRVSPSGTKLAYRMASEDRDLLIVMDLTTGEMIRAADIAAVNPDHVYFIDEDRVVLMASNNTRMFGYHGRHDVSAAFSFNLETGDLHQLLTAGKGIHSGQTSVGSVVGISPDGRYAYMPAWDDKNNYSLFKADLSKRRSPKRHKKGTNDTIDFFVDDNGEMLARERFNNRANLHRLEAWIDDEWVEIFREETDIRHVGFTGITPDQKSIVMIRQDGAHGRWAYYTLSLADGSESGPYFSKEDRDIEHVLTDINRVVYGVQYSGFKPSYEFFDKKLNARMRGIQAALPGYALAINDYSPDWANIVIHMSGEDNSGQYLRYRGGKLDSLGMARPKITHEHVNLVKVDAYDARDGLNIPTLLTMPKGVEAKKLPTIMLPHGGPESYDKIGFHWLAQYFSSQGYLVIQPQFRGSEGFGPEHLFKGRGEWGRKMNDDLTDAVTEFAKRGLVDPERVCIVGSSYGGYAALAAVAFTPDVYKCAVSINGLADIERMMKQEKRDYGRHHWVVSYWDRVISNKSLDEDHLEKISPINFVKDIKAPVLLVHGEHDLVVPYYQSDNMFDEMEDEDKQVTFIELDEGDHDMSNPKNRAIALEAIDKFVKQHL</sequence>
<dbReference type="RefSeq" id="WP_138318673.1">
    <property type="nucleotide sequence ID" value="NZ_VCBC01000003.1"/>
</dbReference>
<dbReference type="PANTHER" id="PTHR42776">
    <property type="entry name" value="SERINE PEPTIDASE S9 FAMILY MEMBER"/>
    <property type="match status" value="1"/>
</dbReference>
<dbReference type="Pfam" id="PF00326">
    <property type="entry name" value="Peptidase_S9"/>
    <property type="match status" value="1"/>
</dbReference>
<feature type="signal peptide" evidence="2">
    <location>
        <begin position="1"/>
        <end position="21"/>
    </location>
</feature>
<dbReference type="Gene3D" id="3.40.50.1820">
    <property type="entry name" value="alpha/beta hydrolase"/>
    <property type="match status" value="1"/>
</dbReference>